<dbReference type="InterPro" id="IPR043502">
    <property type="entry name" value="DNA/RNA_pol_sf"/>
</dbReference>
<feature type="region of interest" description="Disordered" evidence="1">
    <location>
        <begin position="1"/>
        <end position="38"/>
    </location>
</feature>
<evidence type="ECO:0000313" key="4">
    <source>
        <dbReference type="Proteomes" id="UP000429607"/>
    </source>
</evidence>
<dbReference type="SUPFAM" id="SSF56672">
    <property type="entry name" value="DNA/RNA polymerases"/>
    <property type="match status" value="1"/>
</dbReference>
<dbReference type="PANTHER" id="PTHR19446">
    <property type="entry name" value="REVERSE TRANSCRIPTASES"/>
    <property type="match status" value="1"/>
</dbReference>
<dbReference type="InterPro" id="IPR000477">
    <property type="entry name" value="RT_dom"/>
</dbReference>
<dbReference type="EMBL" id="QXFV01001706">
    <property type="protein sequence ID" value="KAE9000013.1"/>
    <property type="molecule type" value="Genomic_DNA"/>
</dbReference>
<accession>A0A6A3K818</accession>
<reference evidence="3 4" key="1">
    <citation type="submission" date="2018-09" db="EMBL/GenBank/DDBJ databases">
        <title>Genomic investigation of the strawberry pathogen Phytophthora fragariae indicates pathogenicity is determined by transcriptional variation in three key races.</title>
        <authorList>
            <person name="Adams T.M."/>
            <person name="Armitage A.D."/>
            <person name="Sobczyk M.K."/>
            <person name="Bates H.J."/>
            <person name="Dunwell J.M."/>
            <person name="Nellist C.F."/>
            <person name="Harrison R.J."/>
        </authorList>
    </citation>
    <scope>NUCLEOTIDE SEQUENCE [LARGE SCALE GENOMIC DNA]</scope>
    <source>
        <strain evidence="3 4">SCRP249</strain>
    </source>
</reference>
<feature type="compositionally biased region" description="Polar residues" evidence="1">
    <location>
        <begin position="657"/>
        <end position="668"/>
    </location>
</feature>
<dbReference type="InterPro" id="IPR036691">
    <property type="entry name" value="Endo/exonu/phosph_ase_sf"/>
</dbReference>
<dbReference type="CDD" id="cd01650">
    <property type="entry name" value="RT_nLTR_like"/>
    <property type="match status" value="1"/>
</dbReference>
<dbReference type="Proteomes" id="UP000429607">
    <property type="component" value="Unassembled WGS sequence"/>
</dbReference>
<comment type="caution">
    <text evidence="3">The sequence shown here is derived from an EMBL/GenBank/DDBJ whole genome shotgun (WGS) entry which is preliminary data.</text>
</comment>
<feature type="compositionally biased region" description="Low complexity" evidence="1">
    <location>
        <begin position="16"/>
        <end position="29"/>
    </location>
</feature>
<feature type="domain" description="Reverse transcriptase" evidence="2">
    <location>
        <begin position="1314"/>
        <end position="1593"/>
    </location>
</feature>
<proteinExistence type="predicted"/>
<organism evidence="3 4">
    <name type="scientific">Phytophthora rubi</name>
    <dbReference type="NCBI Taxonomy" id="129364"/>
    <lineage>
        <taxon>Eukaryota</taxon>
        <taxon>Sar</taxon>
        <taxon>Stramenopiles</taxon>
        <taxon>Oomycota</taxon>
        <taxon>Peronosporomycetes</taxon>
        <taxon>Peronosporales</taxon>
        <taxon>Peronosporaceae</taxon>
        <taxon>Phytophthora</taxon>
    </lineage>
</organism>
<feature type="compositionally biased region" description="Polar residues" evidence="1">
    <location>
        <begin position="487"/>
        <end position="505"/>
    </location>
</feature>
<dbReference type="PROSITE" id="PS50878">
    <property type="entry name" value="RT_POL"/>
    <property type="match status" value="1"/>
</dbReference>
<protein>
    <recommendedName>
        <fullName evidence="2">Reverse transcriptase domain-containing protein</fullName>
    </recommendedName>
</protein>
<evidence type="ECO:0000256" key="1">
    <source>
        <dbReference type="SAM" id="MobiDB-lite"/>
    </source>
</evidence>
<dbReference type="Gene3D" id="3.60.10.10">
    <property type="entry name" value="Endonuclease/exonuclease/phosphatase"/>
    <property type="match status" value="1"/>
</dbReference>
<gene>
    <name evidence="3" type="ORF">PR001_g18903</name>
</gene>
<evidence type="ECO:0000259" key="2">
    <source>
        <dbReference type="PROSITE" id="PS50878"/>
    </source>
</evidence>
<evidence type="ECO:0000313" key="3">
    <source>
        <dbReference type="EMBL" id="KAE9000013.1"/>
    </source>
</evidence>
<name>A0A6A3K818_9STRA</name>
<feature type="region of interest" description="Disordered" evidence="1">
    <location>
        <begin position="656"/>
        <end position="698"/>
    </location>
</feature>
<feature type="compositionally biased region" description="Polar residues" evidence="1">
    <location>
        <begin position="679"/>
        <end position="694"/>
    </location>
</feature>
<dbReference type="Pfam" id="PF00078">
    <property type="entry name" value="RVT_1"/>
    <property type="match status" value="1"/>
</dbReference>
<sequence>MVDMSGGEPPDPGQGPPVVVDGHLDGAPAPGAPPGHQVAETPLVVPATAWATPADASHRPDGPAPSSMAGAGRVWAGDAAAVLRSSPKLSEEQARASRVVAGVWNPLLQKRLINTMVKDWATLTDRTWVDGERELFNVAMEPAEVMRDGSTRPMTVAEERALLAYMRGELELPHTPNFIKATLSPLHRAMLEDIHEAHFNVTLTTNLPPFVVLKRTANIPHVEIFRSLYTANTDGVIGRDMMRCLQLDVKRFIYDGVHTLRFVFYSGRVAAHWARQSLRFQKAVITLHNTSRSSGAVASGAYTAAHMEQMYALHVYGGGSLGLAALSKALAHVSGAEVLDVEFPRTTKPRFTTIATTFPRHGTARCKATPGALHALQAKGTRIVNGVVPTFSPQARDSYKVKDVAELMALLAAHEAALVPHAEVVLDRVNGTSAVASEATPLRNVVAGTAASPAVVNTTGASTEVAEAAGDGYVVKLSERAKRAARKNNSTAAPVQQARQRSIPDHTTASTIAVAQEATDVRTPSVAPKARKKGRKQSGFAAFQRAEALGHYGVLAEDDSDGDDNTDVVTTSGAADVEMIDHDSTASIARPDVDEAVDVEMGDAPASAPPSEQTQPVLPAPLVSEPPAAPTVPVASCSKATTALVQTTLARYVNGTGLPTETNHPTQNERSDDDIVPATPTSQEEFTMGTSHTGSAEGDSDLPIQAAHWLASFAGREIAVAANGQCAFLALYATVSNHSSATLANTAATMTQATEVKRGIYSLMMVNLRHDVELGVVDPIAEYRRLYPTQPLHDSVVAATAALFARYAQERRRSTKIQVPQSFWAGPHELRAMAQYLRQPLVVLTVDKHGDAHIQRYMYKELRLRNGGDHETGYYEALTDRQAREYLFECWSLHVLPYFLILRQHERHFYGVSHGDIFVKWRAEGDNQYAALVSDSFSWKSTINLLSPSDEVELASLNQLANVDTVNAVLLKRMPLRQRLDVVHARLGLPTLDSDGYDDEAELDHLIAQEEGLLQEAYGMDQFARGSQETGVLSDAEIEVPQRYPRLARGPITEDSYFRILRAAGLEDIPAEDRPHYSLLKQANLEAFNRWGALYRTQFSVPATRRRSSSHSISVWLLENPAETHVEDAQIGKAIRDHASRWGFRTGEGCPQLSFWGAADGRCGGTGILINPYGSITDPMPLWEESWSSRLVAITVSLAGQRFVMVNVYAPVDRDQRERFYEDLLLLQIPSGFPVLMGDPPAESSIHELLSLLDPPPCADNLNDLAKPITEDEVAAAIKACKPGKACGPDRLCNDWYRDFAEALTPLLTRLFNQWYDNGVFPASFLEADIFCLKKGGDQSNPLNYRPLALLNSDYKLFTRVLATRTSPTLASIIHPNQAGFVPGRQLHDTVDLYSAAKVTAESDPSQQDALAMLLDFAKAYDSLARLFLMMVLAWLGYPAKFIKTLDFLHSGTTIRFLVNGLKSRPVAVTCGIRQGCPLAPLLFISALEPFYRLIELAAGISGVCLVTACTSVILKVAGYADDTAVYLGSPAEVPSLLDVSARFGAASGLWVNARKTVIIALCSSVPTAEIVLPSPLAVHGKTEYCRYLGAQIGGQEIVSFTWLKAAGQLTFRLRLASLKTLTQDQRSTLAAAIIIPKLLHIARHAWPTLYWRYHGHRVVWRSLT</sequence>
<feature type="region of interest" description="Disordered" evidence="1">
    <location>
        <begin position="485"/>
        <end position="505"/>
    </location>
</feature>